<dbReference type="Proteomes" id="UP000054559">
    <property type="component" value="Unassembled WGS sequence"/>
</dbReference>
<evidence type="ECO:0000313" key="2">
    <source>
        <dbReference type="EMBL" id="KMU81515.1"/>
    </source>
</evidence>
<sequence length="130" mass="14563">MRLERSGHKAAAQREDGYYELLDWITWGAAEAVEGWLEADVMWPCMPSRHVDRRPPTTRGEEEGRPHPACSPSVLPSDLALYDLSTFAYRYPVPRDVPITTIASYLSKLHPLPPPFLERSACGPGTAFIP</sequence>
<feature type="region of interest" description="Disordered" evidence="1">
    <location>
        <begin position="48"/>
        <end position="71"/>
    </location>
</feature>
<name>A0A0J8RAS1_COCIT</name>
<proteinExistence type="predicted"/>
<dbReference type="EMBL" id="DS268202">
    <property type="protein sequence ID" value="KMU81515.1"/>
    <property type="molecule type" value="Genomic_DNA"/>
</dbReference>
<gene>
    <name evidence="2" type="ORF">CISG_09183</name>
</gene>
<reference evidence="3" key="1">
    <citation type="journal article" date="2010" name="Genome Res.">
        <title>Population genomic sequencing of Coccidioides fungi reveals recent hybridization and transposon control.</title>
        <authorList>
            <person name="Neafsey D.E."/>
            <person name="Barker B.M."/>
            <person name="Sharpton T.J."/>
            <person name="Stajich J.E."/>
            <person name="Park D.J."/>
            <person name="Whiston E."/>
            <person name="Hung C.-Y."/>
            <person name="McMahan C."/>
            <person name="White J."/>
            <person name="Sykes S."/>
            <person name="Heiman D."/>
            <person name="Young S."/>
            <person name="Zeng Q."/>
            <person name="Abouelleil A."/>
            <person name="Aftuck L."/>
            <person name="Bessette D."/>
            <person name="Brown A."/>
            <person name="FitzGerald M."/>
            <person name="Lui A."/>
            <person name="Macdonald J.P."/>
            <person name="Priest M."/>
            <person name="Orbach M.J."/>
            <person name="Galgiani J.N."/>
            <person name="Kirkland T.N."/>
            <person name="Cole G.T."/>
            <person name="Birren B.W."/>
            <person name="Henn M.R."/>
            <person name="Taylor J.W."/>
            <person name="Rounsley S.D."/>
        </authorList>
    </citation>
    <scope>NUCLEOTIDE SEQUENCE [LARGE SCALE GENOMIC DNA]</scope>
    <source>
        <strain evidence="3">RMSCC 3703</strain>
    </source>
</reference>
<evidence type="ECO:0000313" key="3">
    <source>
        <dbReference type="Proteomes" id="UP000054559"/>
    </source>
</evidence>
<dbReference type="AlphaFoldDB" id="A0A0J8RAS1"/>
<accession>A0A0J8RAS1</accession>
<feature type="compositionally biased region" description="Basic and acidic residues" evidence="1">
    <location>
        <begin position="49"/>
        <end position="66"/>
    </location>
</feature>
<organism evidence="2 3">
    <name type="scientific">Coccidioides immitis RMSCC 3703</name>
    <dbReference type="NCBI Taxonomy" id="454286"/>
    <lineage>
        <taxon>Eukaryota</taxon>
        <taxon>Fungi</taxon>
        <taxon>Dikarya</taxon>
        <taxon>Ascomycota</taxon>
        <taxon>Pezizomycotina</taxon>
        <taxon>Eurotiomycetes</taxon>
        <taxon>Eurotiomycetidae</taxon>
        <taxon>Onygenales</taxon>
        <taxon>Onygenaceae</taxon>
        <taxon>Coccidioides</taxon>
    </lineage>
</organism>
<protein>
    <submittedName>
        <fullName evidence="2">Uncharacterized protein</fullName>
    </submittedName>
</protein>
<evidence type="ECO:0000256" key="1">
    <source>
        <dbReference type="SAM" id="MobiDB-lite"/>
    </source>
</evidence>